<evidence type="ECO:0000313" key="2">
    <source>
        <dbReference type="Proteomes" id="UP000821845"/>
    </source>
</evidence>
<proteinExistence type="predicted"/>
<sequence length="254" mass="28036">MTSVLSVDGITTHLLQPAAADKSYDFLPSFSKDEGAFGHQLLEARRRRFHKLRRLMYTDPEKVKRRGEVMLPIMTSPFAVDPDVPAINYGGLGRVIGHELSHAFDATTSYLDEHVQPFTLYSPSSRKELLARLACLARQINDASGSQTLGNNSISEAFADNAGGLRQQSETAQLYNDVPPGSASQLGYTAQQLFFVSSCFMLCSSQGYDFKRRAVYPPPFLRCNTAVMNTRAFGVAFGCPQGAPMNPIIRCNFH</sequence>
<dbReference type="Proteomes" id="UP000821845">
    <property type="component" value="Chromosome 4"/>
</dbReference>
<gene>
    <name evidence="1" type="ORF">HPB50_023038</name>
</gene>
<accession>A0ACB7SJX7</accession>
<comment type="caution">
    <text evidence="1">The sequence shown here is derived from an EMBL/GenBank/DDBJ whole genome shotgun (WGS) entry which is preliminary data.</text>
</comment>
<dbReference type="EMBL" id="CM023484">
    <property type="protein sequence ID" value="KAH6934346.1"/>
    <property type="molecule type" value="Genomic_DNA"/>
</dbReference>
<name>A0ACB7SJX7_HYAAI</name>
<evidence type="ECO:0000313" key="1">
    <source>
        <dbReference type="EMBL" id="KAH6934346.1"/>
    </source>
</evidence>
<organism evidence="1 2">
    <name type="scientific">Hyalomma asiaticum</name>
    <name type="common">Tick</name>
    <dbReference type="NCBI Taxonomy" id="266040"/>
    <lineage>
        <taxon>Eukaryota</taxon>
        <taxon>Metazoa</taxon>
        <taxon>Ecdysozoa</taxon>
        <taxon>Arthropoda</taxon>
        <taxon>Chelicerata</taxon>
        <taxon>Arachnida</taxon>
        <taxon>Acari</taxon>
        <taxon>Parasitiformes</taxon>
        <taxon>Ixodida</taxon>
        <taxon>Ixodoidea</taxon>
        <taxon>Ixodidae</taxon>
        <taxon>Hyalomminae</taxon>
        <taxon>Hyalomma</taxon>
    </lineage>
</organism>
<keyword evidence="2" id="KW-1185">Reference proteome</keyword>
<protein>
    <submittedName>
        <fullName evidence="1">Uncharacterized protein</fullName>
    </submittedName>
</protein>
<reference evidence="1" key="1">
    <citation type="submission" date="2020-05" db="EMBL/GenBank/DDBJ databases">
        <title>Large-scale comparative analyses of tick genomes elucidate their genetic diversity and vector capacities.</title>
        <authorList>
            <person name="Jia N."/>
            <person name="Wang J."/>
            <person name="Shi W."/>
            <person name="Du L."/>
            <person name="Sun Y."/>
            <person name="Zhan W."/>
            <person name="Jiang J."/>
            <person name="Wang Q."/>
            <person name="Zhang B."/>
            <person name="Ji P."/>
            <person name="Sakyi L.B."/>
            <person name="Cui X."/>
            <person name="Yuan T."/>
            <person name="Jiang B."/>
            <person name="Yang W."/>
            <person name="Lam T.T.-Y."/>
            <person name="Chang Q."/>
            <person name="Ding S."/>
            <person name="Wang X."/>
            <person name="Zhu J."/>
            <person name="Ruan X."/>
            <person name="Zhao L."/>
            <person name="Wei J."/>
            <person name="Que T."/>
            <person name="Du C."/>
            <person name="Cheng J."/>
            <person name="Dai P."/>
            <person name="Han X."/>
            <person name="Huang E."/>
            <person name="Gao Y."/>
            <person name="Liu J."/>
            <person name="Shao H."/>
            <person name="Ye R."/>
            <person name="Li L."/>
            <person name="Wei W."/>
            <person name="Wang X."/>
            <person name="Wang C."/>
            <person name="Yang T."/>
            <person name="Huo Q."/>
            <person name="Li W."/>
            <person name="Guo W."/>
            <person name="Chen H."/>
            <person name="Zhou L."/>
            <person name="Ni X."/>
            <person name="Tian J."/>
            <person name="Zhou Y."/>
            <person name="Sheng Y."/>
            <person name="Liu T."/>
            <person name="Pan Y."/>
            <person name="Xia L."/>
            <person name="Li J."/>
            <person name="Zhao F."/>
            <person name="Cao W."/>
        </authorList>
    </citation>
    <scope>NUCLEOTIDE SEQUENCE</scope>
    <source>
        <strain evidence="1">Hyas-2018</strain>
    </source>
</reference>